<evidence type="ECO:0000313" key="3">
    <source>
        <dbReference type="Proteomes" id="UP000478546"/>
    </source>
</evidence>
<dbReference type="InterPro" id="IPR008927">
    <property type="entry name" value="6-PGluconate_DH-like_C_sf"/>
</dbReference>
<dbReference type="SUPFAM" id="SSF48179">
    <property type="entry name" value="6-phosphogluconate dehydrogenase C-terminal domain-like"/>
    <property type="match status" value="1"/>
</dbReference>
<evidence type="ECO:0000259" key="1">
    <source>
        <dbReference type="Pfam" id="PF00725"/>
    </source>
</evidence>
<protein>
    <submittedName>
        <fullName evidence="2">3-hydroxyacyl-CoA dehydrogenase</fullName>
    </submittedName>
</protein>
<dbReference type="PANTHER" id="PTHR48075">
    <property type="entry name" value="3-HYDROXYACYL-COA DEHYDROGENASE FAMILY PROTEIN"/>
    <property type="match status" value="1"/>
</dbReference>
<dbReference type="RefSeq" id="WP_162344863.1">
    <property type="nucleotide sequence ID" value="NZ_JAAEAA010000003.1"/>
</dbReference>
<accession>A0A6B2GXU4</accession>
<feature type="domain" description="3-hydroxyacyl-CoA dehydrogenase C-terminal" evidence="1">
    <location>
        <begin position="139"/>
        <end position="222"/>
    </location>
</feature>
<keyword evidence="3" id="KW-1185">Reference proteome</keyword>
<gene>
    <name evidence="2" type="ORF">GWO68_02635</name>
</gene>
<sequence>MHILVLAGPEMAAEFRQKFPETDNGVRYTFLQSHNIIDEQLEPSDVVFDFLLHEQPERLSYYAPEQVVFCNAATMQLAALVKEANADRPCTLIGFNGLPSLFNRPVLEVSLLHDGCEAKLKEVCSVLGTDYLIVADRVGMVTPRILCMIINEACYTLQERTAGINDIDLGMKLGTNYPKGPFEWANLIGIANVYNLLQAVYEDTKEERYKVCPLLKTKYLTGQKFEV</sequence>
<dbReference type="GO" id="GO:0016616">
    <property type="term" value="F:oxidoreductase activity, acting on the CH-OH group of donors, NAD or NADP as acceptor"/>
    <property type="evidence" value="ECO:0007669"/>
    <property type="project" value="InterPro"/>
</dbReference>
<dbReference type="InterPro" id="IPR013328">
    <property type="entry name" value="6PGD_dom2"/>
</dbReference>
<dbReference type="Gene3D" id="1.10.1040.10">
    <property type="entry name" value="N-(1-d-carboxylethyl)-l-norvaline Dehydrogenase, domain 2"/>
    <property type="match status" value="1"/>
</dbReference>
<dbReference type="Proteomes" id="UP000478546">
    <property type="component" value="Unassembled WGS sequence"/>
</dbReference>
<dbReference type="InterPro" id="IPR006108">
    <property type="entry name" value="3HC_DH_C"/>
</dbReference>
<dbReference type="AlphaFoldDB" id="A0A6B2GXU4"/>
<name>A0A6B2GXU4_9BACT</name>
<evidence type="ECO:0000313" key="2">
    <source>
        <dbReference type="EMBL" id="NDK54803.1"/>
    </source>
</evidence>
<dbReference type="GO" id="GO:0006631">
    <property type="term" value="P:fatty acid metabolic process"/>
    <property type="evidence" value="ECO:0007669"/>
    <property type="project" value="InterPro"/>
</dbReference>
<reference evidence="2 3" key="1">
    <citation type="submission" date="2020-01" db="EMBL/GenBank/DDBJ databases">
        <authorList>
            <person name="Kim M.K."/>
        </authorList>
    </citation>
    <scope>NUCLEOTIDE SEQUENCE [LARGE SCALE GENOMIC DNA]</scope>
    <source>
        <strain evidence="2 3">BT213</strain>
    </source>
</reference>
<dbReference type="EMBL" id="JAAEAA010000003">
    <property type="protein sequence ID" value="NDK54803.1"/>
    <property type="molecule type" value="Genomic_DNA"/>
</dbReference>
<organism evidence="2 3">
    <name type="scientific">Pontibacter fetidus</name>
    <dbReference type="NCBI Taxonomy" id="2700082"/>
    <lineage>
        <taxon>Bacteria</taxon>
        <taxon>Pseudomonadati</taxon>
        <taxon>Bacteroidota</taxon>
        <taxon>Cytophagia</taxon>
        <taxon>Cytophagales</taxon>
        <taxon>Hymenobacteraceae</taxon>
        <taxon>Pontibacter</taxon>
    </lineage>
</organism>
<comment type="caution">
    <text evidence="2">The sequence shown here is derived from an EMBL/GenBank/DDBJ whole genome shotgun (WGS) entry which is preliminary data.</text>
</comment>
<dbReference type="PANTHER" id="PTHR48075:SF5">
    <property type="entry name" value="3-HYDROXYBUTYRYL-COA DEHYDROGENASE"/>
    <property type="match status" value="1"/>
</dbReference>
<proteinExistence type="predicted"/>
<dbReference type="Pfam" id="PF00725">
    <property type="entry name" value="3HCDH"/>
    <property type="match status" value="1"/>
</dbReference>